<feature type="signal peptide" evidence="12">
    <location>
        <begin position="1"/>
        <end position="22"/>
    </location>
</feature>
<evidence type="ECO:0000259" key="13">
    <source>
        <dbReference type="PROSITE" id="PS51677"/>
    </source>
</evidence>
<dbReference type="EMBL" id="JAUEPU010000094">
    <property type="protein sequence ID" value="KAK0478670.1"/>
    <property type="molecule type" value="Genomic_DNA"/>
</dbReference>
<dbReference type="Gene3D" id="3.20.20.370">
    <property type="entry name" value="Glycoside hydrolase/deacetylase"/>
    <property type="match status" value="1"/>
</dbReference>
<dbReference type="PANTHER" id="PTHR46471">
    <property type="entry name" value="CHITIN DEACETYLASE"/>
    <property type="match status" value="1"/>
</dbReference>
<feature type="chain" id="PRO_5041270846" evidence="12">
    <location>
        <begin position="23"/>
        <end position="249"/>
    </location>
</feature>
<evidence type="ECO:0000256" key="3">
    <source>
        <dbReference type="ARBA" id="ARBA00022475"/>
    </source>
</evidence>
<evidence type="ECO:0000256" key="2">
    <source>
        <dbReference type="ARBA" id="ARBA00004609"/>
    </source>
</evidence>
<dbReference type="PROSITE" id="PS51677">
    <property type="entry name" value="NODB"/>
    <property type="match status" value="1"/>
</dbReference>
<dbReference type="GO" id="GO:0005886">
    <property type="term" value="C:plasma membrane"/>
    <property type="evidence" value="ECO:0007669"/>
    <property type="project" value="UniProtKB-SubCell"/>
</dbReference>
<dbReference type="SUPFAM" id="SSF88713">
    <property type="entry name" value="Glycoside hydrolase/deacetylase"/>
    <property type="match status" value="1"/>
</dbReference>
<dbReference type="InterPro" id="IPR011330">
    <property type="entry name" value="Glyco_hydro/deAcase_b/a-brl"/>
</dbReference>
<evidence type="ECO:0000313" key="14">
    <source>
        <dbReference type="EMBL" id="KAK0478670.1"/>
    </source>
</evidence>
<gene>
    <name evidence="14" type="ORF">EDD18DRAFT_872313</name>
</gene>
<proteinExistence type="predicted"/>
<evidence type="ECO:0000313" key="15">
    <source>
        <dbReference type="Proteomes" id="UP001175228"/>
    </source>
</evidence>
<keyword evidence="9" id="KW-0119">Carbohydrate metabolism</keyword>
<organism evidence="14 15">
    <name type="scientific">Armillaria luteobubalina</name>
    <dbReference type="NCBI Taxonomy" id="153913"/>
    <lineage>
        <taxon>Eukaryota</taxon>
        <taxon>Fungi</taxon>
        <taxon>Dikarya</taxon>
        <taxon>Basidiomycota</taxon>
        <taxon>Agaricomycotina</taxon>
        <taxon>Agaricomycetes</taxon>
        <taxon>Agaricomycetidae</taxon>
        <taxon>Agaricales</taxon>
        <taxon>Marasmiineae</taxon>
        <taxon>Physalacriaceae</taxon>
        <taxon>Armillaria</taxon>
    </lineage>
</organism>
<keyword evidence="6 12" id="KW-0732">Signal</keyword>
<evidence type="ECO:0000256" key="4">
    <source>
        <dbReference type="ARBA" id="ARBA00022622"/>
    </source>
</evidence>
<evidence type="ECO:0000256" key="11">
    <source>
        <dbReference type="ARBA" id="ARBA00023316"/>
    </source>
</evidence>
<dbReference type="Pfam" id="PF01522">
    <property type="entry name" value="Polysacc_deac_1"/>
    <property type="match status" value="1"/>
</dbReference>
<keyword evidence="10" id="KW-0449">Lipoprotein</keyword>
<name>A0AA39P7D8_9AGAR</name>
<comment type="subcellular location">
    <subcellularLocation>
        <location evidence="2">Cell membrane</location>
        <topology evidence="2">Lipid-anchor</topology>
        <topology evidence="2">GPI-anchor</topology>
    </subcellularLocation>
</comment>
<dbReference type="CDD" id="cd10951">
    <property type="entry name" value="CE4_ClCDA_like"/>
    <property type="match status" value="1"/>
</dbReference>
<evidence type="ECO:0000256" key="7">
    <source>
        <dbReference type="ARBA" id="ARBA00022801"/>
    </source>
</evidence>
<reference evidence="14" key="1">
    <citation type="submission" date="2023-06" db="EMBL/GenBank/DDBJ databases">
        <authorList>
            <consortium name="Lawrence Berkeley National Laboratory"/>
            <person name="Ahrendt S."/>
            <person name="Sahu N."/>
            <person name="Indic B."/>
            <person name="Wong-Bajracharya J."/>
            <person name="Merenyi Z."/>
            <person name="Ke H.-M."/>
            <person name="Monk M."/>
            <person name="Kocsube S."/>
            <person name="Drula E."/>
            <person name="Lipzen A."/>
            <person name="Balint B."/>
            <person name="Henrissat B."/>
            <person name="Andreopoulos B."/>
            <person name="Martin F.M."/>
            <person name="Harder C.B."/>
            <person name="Rigling D."/>
            <person name="Ford K.L."/>
            <person name="Foster G.D."/>
            <person name="Pangilinan J."/>
            <person name="Papanicolaou A."/>
            <person name="Barry K."/>
            <person name="LaButti K."/>
            <person name="Viragh M."/>
            <person name="Koriabine M."/>
            <person name="Yan M."/>
            <person name="Riley R."/>
            <person name="Champramary S."/>
            <person name="Plett K.L."/>
            <person name="Tsai I.J."/>
            <person name="Slot J."/>
            <person name="Sipos G."/>
            <person name="Plett J."/>
            <person name="Nagy L.G."/>
            <person name="Grigoriev I.V."/>
        </authorList>
    </citation>
    <scope>NUCLEOTIDE SEQUENCE</scope>
    <source>
        <strain evidence="14">HWK02</strain>
    </source>
</reference>
<dbReference type="PANTHER" id="PTHR46471:SF2">
    <property type="entry name" value="CHITIN DEACETYLASE-RELATED"/>
    <property type="match status" value="1"/>
</dbReference>
<dbReference type="GO" id="GO:0071555">
    <property type="term" value="P:cell wall organization"/>
    <property type="evidence" value="ECO:0007669"/>
    <property type="project" value="UniProtKB-KW"/>
</dbReference>
<keyword evidence="11" id="KW-0961">Cell wall biogenesis/degradation</keyword>
<evidence type="ECO:0000256" key="9">
    <source>
        <dbReference type="ARBA" id="ARBA00023277"/>
    </source>
</evidence>
<protein>
    <submittedName>
        <fullName evidence="14">Carbohydrate esterase family 4 protein</fullName>
    </submittedName>
</protein>
<comment type="caution">
    <text evidence="14">The sequence shown here is derived from an EMBL/GenBank/DDBJ whole genome shotgun (WGS) entry which is preliminary data.</text>
</comment>
<accession>A0AA39P7D8</accession>
<keyword evidence="4" id="KW-0325">Glycoprotein</keyword>
<keyword evidence="3" id="KW-1003">Cell membrane</keyword>
<evidence type="ECO:0000256" key="6">
    <source>
        <dbReference type="ARBA" id="ARBA00022729"/>
    </source>
</evidence>
<evidence type="ECO:0000256" key="1">
    <source>
        <dbReference type="ARBA" id="ARBA00001941"/>
    </source>
</evidence>
<keyword evidence="5" id="KW-0479">Metal-binding</keyword>
<dbReference type="AlphaFoldDB" id="A0AA39P7D8"/>
<keyword evidence="15" id="KW-1185">Reference proteome</keyword>
<evidence type="ECO:0000256" key="10">
    <source>
        <dbReference type="ARBA" id="ARBA00023288"/>
    </source>
</evidence>
<keyword evidence="8" id="KW-0472">Membrane</keyword>
<evidence type="ECO:0000256" key="12">
    <source>
        <dbReference type="SAM" id="SignalP"/>
    </source>
</evidence>
<dbReference type="GO" id="GO:0005975">
    <property type="term" value="P:carbohydrate metabolic process"/>
    <property type="evidence" value="ECO:0007669"/>
    <property type="project" value="InterPro"/>
</dbReference>
<evidence type="ECO:0000256" key="5">
    <source>
        <dbReference type="ARBA" id="ARBA00022723"/>
    </source>
</evidence>
<keyword evidence="7" id="KW-0378">Hydrolase</keyword>
<keyword evidence="4" id="KW-0336">GPI-anchor</keyword>
<dbReference type="GO" id="GO:0016810">
    <property type="term" value="F:hydrolase activity, acting on carbon-nitrogen (but not peptide) bonds"/>
    <property type="evidence" value="ECO:0007669"/>
    <property type="project" value="InterPro"/>
</dbReference>
<evidence type="ECO:0000256" key="8">
    <source>
        <dbReference type="ARBA" id="ARBA00023136"/>
    </source>
</evidence>
<dbReference type="InterPro" id="IPR002509">
    <property type="entry name" value="NODB_dom"/>
</dbReference>
<dbReference type="GO" id="GO:0046872">
    <property type="term" value="F:metal ion binding"/>
    <property type="evidence" value="ECO:0007669"/>
    <property type="project" value="UniProtKB-KW"/>
</dbReference>
<dbReference type="GO" id="GO:0098552">
    <property type="term" value="C:side of membrane"/>
    <property type="evidence" value="ECO:0007669"/>
    <property type="project" value="UniProtKB-KW"/>
</dbReference>
<dbReference type="Proteomes" id="UP001175228">
    <property type="component" value="Unassembled WGS sequence"/>
</dbReference>
<feature type="domain" description="NodB homology" evidence="13">
    <location>
        <begin position="38"/>
        <end position="223"/>
    </location>
</feature>
<sequence>MLFSAFFTIAFAVAAPSHPTKRQTNGGSGVITACTVPGAAAITFDDGPYIYSEQIVSTLDANNIKATFFVNGNNYGCIYGDAQVQAIKNAYSKGHQVSSHTWAHKDLPTLTLREVDDEFTRVDQALEKILGVKTAFMRPPYGNYSATVLQVAKEHNQNVIIWDFDSEDSVGVSAAQSDTKYDALAASHPNTILTLNHETYEFTAATVLPHAIQVLKAAGYNLVTVAECLGLPPYLSIGQAGTKDSTWVC</sequence>
<comment type="cofactor">
    <cofactor evidence="1">
        <name>Co(2+)</name>
        <dbReference type="ChEBI" id="CHEBI:48828"/>
    </cofactor>
</comment>